<feature type="non-terminal residue" evidence="7">
    <location>
        <position position="109"/>
    </location>
</feature>
<dbReference type="AlphaFoldDB" id="A0A938B1K3"/>
<organism evidence="7 8">
    <name type="scientific">Tectimicrobiota bacterium</name>
    <dbReference type="NCBI Taxonomy" id="2528274"/>
    <lineage>
        <taxon>Bacteria</taxon>
        <taxon>Pseudomonadati</taxon>
        <taxon>Nitrospinota/Tectimicrobiota group</taxon>
        <taxon>Candidatus Tectimicrobiota</taxon>
    </lineage>
</organism>
<dbReference type="InterPro" id="IPR036188">
    <property type="entry name" value="FAD/NAD-bd_sf"/>
</dbReference>
<dbReference type="GO" id="GO:0034628">
    <property type="term" value="P:'de novo' NAD+ biosynthetic process from L-aspartate"/>
    <property type="evidence" value="ECO:0007669"/>
    <property type="project" value="TreeGrafter"/>
</dbReference>
<accession>A0A938B1K3</accession>
<dbReference type="EMBL" id="VGLS01000081">
    <property type="protein sequence ID" value="MBM3222989.1"/>
    <property type="molecule type" value="Genomic_DNA"/>
</dbReference>
<keyword evidence="4" id="KW-0560">Oxidoreductase</keyword>
<reference evidence="7" key="1">
    <citation type="submission" date="2019-03" db="EMBL/GenBank/DDBJ databases">
        <title>Lake Tanganyika Metagenome-Assembled Genomes (MAGs).</title>
        <authorList>
            <person name="Tran P."/>
        </authorList>
    </citation>
    <scope>NUCLEOTIDE SEQUENCE</scope>
    <source>
        <strain evidence="7">K_DeepCast_65m_m2_066</strain>
    </source>
</reference>
<comment type="caution">
    <text evidence="7">The sequence shown here is derived from an EMBL/GenBank/DDBJ whole genome shotgun (WGS) entry which is preliminary data.</text>
</comment>
<dbReference type="PANTHER" id="PTHR42716:SF2">
    <property type="entry name" value="L-ASPARTATE OXIDASE, CHLOROPLASTIC"/>
    <property type="match status" value="1"/>
</dbReference>
<evidence type="ECO:0000256" key="3">
    <source>
        <dbReference type="ARBA" id="ARBA00022827"/>
    </source>
</evidence>
<dbReference type="InterPro" id="IPR005288">
    <property type="entry name" value="NadB"/>
</dbReference>
<protein>
    <submittedName>
        <fullName evidence="7">FAD-binding protein</fullName>
    </submittedName>
</protein>
<evidence type="ECO:0000256" key="4">
    <source>
        <dbReference type="ARBA" id="ARBA00023002"/>
    </source>
</evidence>
<comment type="cofactor">
    <cofactor evidence="1">
        <name>FAD</name>
        <dbReference type="ChEBI" id="CHEBI:57692"/>
    </cofactor>
</comment>
<evidence type="ECO:0000313" key="8">
    <source>
        <dbReference type="Proteomes" id="UP000712673"/>
    </source>
</evidence>
<dbReference type="Proteomes" id="UP000712673">
    <property type="component" value="Unassembled WGS sequence"/>
</dbReference>
<dbReference type="Gene3D" id="3.50.50.60">
    <property type="entry name" value="FAD/NAD(P)-binding domain"/>
    <property type="match status" value="1"/>
</dbReference>
<keyword evidence="3" id="KW-0274">FAD</keyword>
<dbReference type="Pfam" id="PF00890">
    <property type="entry name" value="FAD_binding_2"/>
    <property type="match status" value="1"/>
</dbReference>
<name>A0A938B1K3_UNCTE</name>
<dbReference type="GO" id="GO:0008734">
    <property type="term" value="F:L-aspartate oxidase activity"/>
    <property type="evidence" value="ECO:0007669"/>
    <property type="project" value="UniProtKB-EC"/>
</dbReference>
<dbReference type="SUPFAM" id="SSF51905">
    <property type="entry name" value="FAD/NAD(P)-binding domain"/>
    <property type="match status" value="1"/>
</dbReference>
<keyword evidence="2" id="KW-0285">Flavoprotein</keyword>
<evidence type="ECO:0000256" key="1">
    <source>
        <dbReference type="ARBA" id="ARBA00001974"/>
    </source>
</evidence>
<feature type="domain" description="FAD-dependent oxidoreductase 2 FAD-binding" evidence="6">
    <location>
        <begin position="13"/>
        <end position="106"/>
    </location>
</feature>
<sequence length="109" mass="11666">MALQPSLETTTTDILIIGSGGAGLLAALHAYDAQPRASILITVKGLLGKSGCTRMVQGGYNAVMHPQDSLAQHFQDTIEGGAYLNDQELAWTLVKTAPERIRELETRMG</sequence>
<evidence type="ECO:0000256" key="5">
    <source>
        <dbReference type="ARBA" id="ARBA00048305"/>
    </source>
</evidence>
<proteinExistence type="predicted"/>
<evidence type="ECO:0000256" key="2">
    <source>
        <dbReference type="ARBA" id="ARBA00022630"/>
    </source>
</evidence>
<evidence type="ECO:0000259" key="6">
    <source>
        <dbReference type="Pfam" id="PF00890"/>
    </source>
</evidence>
<gene>
    <name evidence="7" type="ORF">FJZ47_04180</name>
</gene>
<dbReference type="PANTHER" id="PTHR42716">
    <property type="entry name" value="L-ASPARTATE OXIDASE"/>
    <property type="match status" value="1"/>
</dbReference>
<dbReference type="InterPro" id="IPR003953">
    <property type="entry name" value="FAD-dep_OxRdtase_2_FAD-bd"/>
</dbReference>
<evidence type="ECO:0000313" key="7">
    <source>
        <dbReference type="EMBL" id="MBM3222989.1"/>
    </source>
</evidence>
<comment type="catalytic activity">
    <reaction evidence="5">
        <text>L-aspartate + O2 = iminosuccinate + H2O2</text>
        <dbReference type="Rhea" id="RHEA:25876"/>
        <dbReference type="ChEBI" id="CHEBI:15379"/>
        <dbReference type="ChEBI" id="CHEBI:16240"/>
        <dbReference type="ChEBI" id="CHEBI:29991"/>
        <dbReference type="ChEBI" id="CHEBI:77875"/>
        <dbReference type="EC" id="1.4.3.16"/>
    </reaction>
    <physiologicalReaction direction="left-to-right" evidence="5">
        <dbReference type="Rhea" id="RHEA:25877"/>
    </physiologicalReaction>
</comment>